<feature type="region of interest" description="Disordered" evidence="2">
    <location>
        <begin position="28"/>
        <end position="49"/>
    </location>
</feature>
<evidence type="ECO:0000313" key="3">
    <source>
        <dbReference type="EMBL" id="ATZ47686.1"/>
    </source>
</evidence>
<dbReference type="EMBL" id="CP009806">
    <property type="protein sequence ID" value="ATZ47686.1"/>
    <property type="molecule type" value="Genomic_DNA"/>
</dbReference>
<dbReference type="AlphaFoldDB" id="A0A384JAS9"/>
<gene>
    <name evidence="3" type="ORF">BCIN_02g09410</name>
</gene>
<keyword evidence="1" id="KW-0175">Coiled coil</keyword>
<dbReference type="KEGG" id="bfu:BCIN_02g09410"/>
<dbReference type="RefSeq" id="XP_001545194.2">
    <property type="nucleotide sequence ID" value="XM_001545144.2"/>
</dbReference>
<keyword evidence="4" id="KW-1185">Reference proteome</keyword>
<reference evidence="3 4" key="1">
    <citation type="journal article" date="2011" name="PLoS Genet.">
        <title>Genomic analysis of the necrotrophic fungal pathogens Sclerotinia sclerotiorum and Botrytis cinerea.</title>
        <authorList>
            <person name="Amselem J."/>
            <person name="Cuomo C.A."/>
            <person name="van Kan J.A."/>
            <person name="Viaud M."/>
            <person name="Benito E.P."/>
            <person name="Couloux A."/>
            <person name="Coutinho P.M."/>
            <person name="de Vries R.P."/>
            <person name="Dyer P.S."/>
            <person name="Fillinger S."/>
            <person name="Fournier E."/>
            <person name="Gout L."/>
            <person name="Hahn M."/>
            <person name="Kohn L."/>
            <person name="Lapalu N."/>
            <person name="Plummer K.M."/>
            <person name="Pradier J.M."/>
            <person name="Quevillon E."/>
            <person name="Sharon A."/>
            <person name="Simon A."/>
            <person name="ten Have A."/>
            <person name="Tudzynski B."/>
            <person name="Tudzynski P."/>
            <person name="Wincker P."/>
            <person name="Andrew M."/>
            <person name="Anthouard V."/>
            <person name="Beever R.E."/>
            <person name="Beffa R."/>
            <person name="Benoit I."/>
            <person name="Bouzid O."/>
            <person name="Brault B."/>
            <person name="Chen Z."/>
            <person name="Choquer M."/>
            <person name="Collemare J."/>
            <person name="Cotton P."/>
            <person name="Danchin E.G."/>
            <person name="Da Silva C."/>
            <person name="Gautier A."/>
            <person name="Giraud C."/>
            <person name="Giraud T."/>
            <person name="Gonzalez C."/>
            <person name="Grossetete S."/>
            <person name="Guldener U."/>
            <person name="Henrissat B."/>
            <person name="Howlett B.J."/>
            <person name="Kodira C."/>
            <person name="Kretschmer M."/>
            <person name="Lappartient A."/>
            <person name="Leroch M."/>
            <person name="Levis C."/>
            <person name="Mauceli E."/>
            <person name="Neuveglise C."/>
            <person name="Oeser B."/>
            <person name="Pearson M."/>
            <person name="Poulain J."/>
            <person name="Poussereau N."/>
            <person name="Quesneville H."/>
            <person name="Rascle C."/>
            <person name="Schumacher J."/>
            <person name="Segurens B."/>
            <person name="Sexton A."/>
            <person name="Silva E."/>
            <person name="Sirven C."/>
            <person name="Soanes D.M."/>
            <person name="Talbot N.J."/>
            <person name="Templeton M."/>
            <person name="Yandava C."/>
            <person name="Yarden O."/>
            <person name="Zeng Q."/>
            <person name="Rollins J.A."/>
            <person name="Lebrun M.H."/>
            <person name="Dickman M."/>
        </authorList>
    </citation>
    <scope>NUCLEOTIDE SEQUENCE [LARGE SCALE GENOMIC DNA]</scope>
    <source>
        <strain evidence="3 4">B05.10</strain>
    </source>
</reference>
<organism evidence="3 4">
    <name type="scientific">Botryotinia fuckeliana (strain B05.10)</name>
    <name type="common">Noble rot fungus</name>
    <name type="synonym">Botrytis cinerea</name>
    <dbReference type="NCBI Taxonomy" id="332648"/>
    <lineage>
        <taxon>Eukaryota</taxon>
        <taxon>Fungi</taxon>
        <taxon>Dikarya</taxon>
        <taxon>Ascomycota</taxon>
        <taxon>Pezizomycotina</taxon>
        <taxon>Leotiomycetes</taxon>
        <taxon>Helotiales</taxon>
        <taxon>Sclerotiniaceae</taxon>
        <taxon>Botrytis</taxon>
    </lineage>
</organism>
<evidence type="ECO:0000256" key="2">
    <source>
        <dbReference type="SAM" id="MobiDB-lite"/>
    </source>
</evidence>
<dbReference type="OrthoDB" id="3068835at2759"/>
<name>A0A384JAS9_BOTFB</name>
<feature type="compositionally biased region" description="Polar residues" evidence="2">
    <location>
        <begin position="28"/>
        <end position="44"/>
    </location>
</feature>
<feature type="coiled-coil region" evidence="1">
    <location>
        <begin position="148"/>
        <end position="175"/>
    </location>
</feature>
<reference evidence="3 4" key="2">
    <citation type="journal article" date="2012" name="Eukaryot. Cell">
        <title>Genome update of Botrytis cinerea strains B05.10 and T4.</title>
        <authorList>
            <person name="Staats M."/>
            <person name="van Kan J.A."/>
        </authorList>
    </citation>
    <scope>NUCLEOTIDE SEQUENCE [LARGE SCALE GENOMIC DNA]</scope>
    <source>
        <strain evidence="3 4">B05.10</strain>
    </source>
</reference>
<reference evidence="3 4" key="3">
    <citation type="journal article" date="2017" name="Mol. Plant Pathol.">
        <title>A gapless genome sequence of the fungus Botrytis cinerea.</title>
        <authorList>
            <person name="Van Kan J.A."/>
            <person name="Stassen J.H."/>
            <person name="Mosbach A."/>
            <person name="Van Der Lee T.A."/>
            <person name="Faino L."/>
            <person name="Farmer A.D."/>
            <person name="Papasotiriou D.G."/>
            <person name="Zhou S."/>
            <person name="Seidl M.F."/>
            <person name="Cottam E."/>
            <person name="Edel D."/>
            <person name="Hahn M."/>
            <person name="Schwartz D.C."/>
            <person name="Dietrich R.A."/>
            <person name="Widdison S."/>
            <person name="Scalliet G."/>
        </authorList>
    </citation>
    <scope>NUCLEOTIDE SEQUENCE [LARGE SCALE GENOMIC DNA]</scope>
    <source>
        <strain evidence="3 4">B05.10</strain>
    </source>
</reference>
<dbReference type="GeneID" id="5425647"/>
<dbReference type="Proteomes" id="UP000001798">
    <property type="component" value="Chromosome 2"/>
</dbReference>
<dbReference type="VEuPathDB" id="FungiDB:Bcin02g09410"/>
<evidence type="ECO:0000313" key="4">
    <source>
        <dbReference type="Proteomes" id="UP000001798"/>
    </source>
</evidence>
<proteinExistence type="predicted"/>
<accession>A0A384JAS9</accession>
<sequence length="229" mass="26155">MKWVGQHKLPPLETVHDLGVFYRHSNSASVNPSEIKSNSQSEPESGSRDPRLVRLQALEGYIAPLDFDVSSEQPRESWLSKIGQKPLQWVDKRNMKALYKAHAKHNKICDSKYSSISTAMLDSSNKIAEIYCKIEILQRSQGSVIQRSRHYIEELERLEMAKKEEEGKREKAVKEIYGKADKKIEKAYEKEEKVANRIFWIVITKADGTNGKEDSLFAVESGRTAPVHP</sequence>
<protein>
    <submittedName>
        <fullName evidence="3">Uncharacterized protein</fullName>
    </submittedName>
</protein>
<evidence type="ECO:0000256" key="1">
    <source>
        <dbReference type="SAM" id="Coils"/>
    </source>
</evidence>